<gene>
    <name evidence="1" type="primary">puuD</name>
    <name evidence="1" type="ORF">N4G40_06840</name>
</gene>
<dbReference type="EC" id="3.5.1.94" evidence="1"/>
<dbReference type="Proteomes" id="UP001288620">
    <property type="component" value="Unassembled WGS sequence"/>
</dbReference>
<evidence type="ECO:0000313" key="2">
    <source>
        <dbReference type="Proteomes" id="UP001288620"/>
    </source>
</evidence>
<evidence type="ECO:0000313" key="1">
    <source>
        <dbReference type="EMBL" id="MDZ7277990.1"/>
    </source>
</evidence>
<dbReference type="InterPro" id="IPR029062">
    <property type="entry name" value="Class_I_gatase-like"/>
</dbReference>
<dbReference type="NCBIfam" id="NF008471">
    <property type="entry name" value="PRK11366.1"/>
    <property type="match status" value="1"/>
</dbReference>
<reference evidence="2" key="1">
    <citation type="submission" date="2023-07" db="EMBL/GenBank/DDBJ databases">
        <title>Structural and functional analysis of rice phyllospheric bacteria for their antimicrobial properties and defense elicitation against blast disease.</title>
        <authorList>
            <person name="Sahu K.P."/>
            <person name="Asharani P."/>
            <person name="Kumar M."/>
            <person name="Reddy B."/>
            <person name="Kumar A."/>
        </authorList>
    </citation>
    <scope>NUCLEOTIDE SEQUENCE [LARGE SCALE GENOMIC DNA]</scope>
    <source>
        <strain evidence="2">OsEp_Plm_30P10</strain>
    </source>
</reference>
<protein>
    <submittedName>
        <fullName evidence="1">Gamma-glutamyl-gamma-aminobutyrate hydrolase</fullName>
        <ecNumber evidence="1">3.5.1.94</ecNumber>
    </submittedName>
</protein>
<dbReference type="GO" id="GO:0033969">
    <property type="term" value="F:gamma-glutamyl-gamma-aminobutyrate hydrolase activity"/>
    <property type="evidence" value="ECO:0007669"/>
    <property type="project" value="UniProtKB-EC"/>
</dbReference>
<dbReference type="PANTHER" id="PTHR43235">
    <property type="entry name" value="GLUTAMINE AMIDOTRANSFERASE PB2B2.05-RELATED"/>
    <property type="match status" value="1"/>
</dbReference>
<dbReference type="CDD" id="cd01745">
    <property type="entry name" value="GATase1_2"/>
    <property type="match status" value="1"/>
</dbReference>
<dbReference type="PROSITE" id="PS51273">
    <property type="entry name" value="GATASE_TYPE_1"/>
    <property type="match status" value="1"/>
</dbReference>
<accession>A0ABU5LEA9</accession>
<name>A0ABU5LEA9_9GAMM</name>
<dbReference type="Gene3D" id="3.40.50.880">
    <property type="match status" value="1"/>
</dbReference>
<dbReference type="SUPFAM" id="SSF52317">
    <property type="entry name" value="Class I glutamine amidotransferase-like"/>
    <property type="match status" value="1"/>
</dbReference>
<dbReference type="InterPro" id="IPR044668">
    <property type="entry name" value="PuuD-like"/>
</dbReference>
<organism evidence="1 2">
    <name type="scientific">Pantoea eucrina</name>
    <dbReference type="NCBI Taxonomy" id="472693"/>
    <lineage>
        <taxon>Bacteria</taxon>
        <taxon>Pseudomonadati</taxon>
        <taxon>Pseudomonadota</taxon>
        <taxon>Gammaproteobacteria</taxon>
        <taxon>Enterobacterales</taxon>
        <taxon>Erwiniaceae</taxon>
        <taxon>Pantoea</taxon>
    </lineage>
</organism>
<dbReference type="PANTHER" id="PTHR43235:SF1">
    <property type="entry name" value="GLUTAMINE AMIDOTRANSFERASE PB2B2.05-RELATED"/>
    <property type="match status" value="1"/>
</dbReference>
<keyword evidence="1" id="KW-0378">Hydrolase</keyword>
<comment type="caution">
    <text evidence="1">The sequence shown here is derived from an EMBL/GenBank/DDBJ whole genome shotgun (WGS) entry which is preliminary data.</text>
</comment>
<dbReference type="RefSeq" id="WP_322542020.1">
    <property type="nucleotide sequence ID" value="NZ_JAOBTT010000001.1"/>
</dbReference>
<sequence>MGIIFDKPLIGVVMCQNSLGAHPAQTLHNKYLDAVVLAGGLPLPLPHQLIQSPDLLENSMTLLDGILLPGSPSNIEPWHYGESGEEADADPARDRMAFALITHATGKKMPLFGICRGLQEMVVAHGGALHRQLHTLDHYHEHRENKTLPLAEQYAAAHAVQPVHDGLLHTVLGSDAPFAVNSLHAQGIRVLGPHLQAEAYAADGLIEAVSVRHHPFALAVQWHPEWQSQANPVSQRLFAAFIHAARCYHEEKQP</sequence>
<dbReference type="InterPro" id="IPR011697">
    <property type="entry name" value="Peptidase_C26"/>
</dbReference>
<dbReference type="EMBL" id="JAOBTT010000001">
    <property type="protein sequence ID" value="MDZ7277990.1"/>
    <property type="molecule type" value="Genomic_DNA"/>
</dbReference>
<keyword evidence="2" id="KW-1185">Reference proteome</keyword>
<dbReference type="Pfam" id="PF07722">
    <property type="entry name" value="Peptidase_C26"/>
    <property type="match status" value="1"/>
</dbReference>
<proteinExistence type="predicted"/>